<dbReference type="PANTHER" id="PTHR42110:SF1">
    <property type="entry name" value="L-ASPARAGINASE, PUTATIVE (AFU_ORTHOLOGUE AFUA_3G11890)-RELATED"/>
    <property type="match status" value="1"/>
</dbReference>
<organism evidence="1">
    <name type="scientific">uncultured Thiotrichaceae bacterium</name>
    <dbReference type="NCBI Taxonomy" id="298394"/>
    <lineage>
        <taxon>Bacteria</taxon>
        <taxon>Pseudomonadati</taxon>
        <taxon>Pseudomonadota</taxon>
        <taxon>Gammaproteobacteria</taxon>
        <taxon>Thiotrichales</taxon>
        <taxon>Thiotrichaceae</taxon>
        <taxon>environmental samples</taxon>
    </lineage>
</organism>
<dbReference type="InterPro" id="IPR010349">
    <property type="entry name" value="Asparaginase_II"/>
</dbReference>
<protein>
    <recommendedName>
        <fullName evidence="2">Asparaginase</fullName>
    </recommendedName>
</protein>
<evidence type="ECO:0000313" key="1">
    <source>
        <dbReference type="EMBL" id="CAA6828318.1"/>
    </source>
</evidence>
<dbReference type="Pfam" id="PF06089">
    <property type="entry name" value="Asparaginase_II"/>
    <property type="match status" value="1"/>
</dbReference>
<accession>A0A6S6U9H5</accession>
<name>A0A6S6U9H5_9GAMM</name>
<dbReference type="PANTHER" id="PTHR42110">
    <property type="entry name" value="L-ASPARAGINASE, PUTATIVE (AFU_ORTHOLOGUE AFUA_3G11890)-RELATED"/>
    <property type="match status" value="1"/>
</dbReference>
<evidence type="ECO:0008006" key="2">
    <source>
        <dbReference type="Google" id="ProtNLM"/>
    </source>
</evidence>
<gene>
    <name evidence="1" type="ORF">HELGO_WM49930</name>
</gene>
<reference evidence="1" key="1">
    <citation type="submission" date="2020-01" db="EMBL/GenBank/DDBJ databases">
        <authorList>
            <person name="Meier V. D."/>
            <person name="Meier V D."/>
        </authorList>
    </citation>
    <scope>NUCLEOTIDE SEQUENCE</scope>
    <source>
        <strain evidence="1">HLG_WM_MAG_09</strain>
    </source>
</reference>
<dbReference type="EMBL" id="CACVAT010000464">
    <property type="protein sequence ID" value="CAA6828318.1"/>
    <property type="molecule type" value="Genomic_DNA"/>
</dbReference>
<sequence>MNPVLVNVWRGDTIESQHRGSVIVVNTTGDTLFSAGDTGSLVFPRSSLKLIQALPILESGAADALDLQDEHIALFCASHNGEDRHTLLVKSLLQKLDMNTDTLTCGAELPMYGKAAHALIRQGITPGREHHNCSGKHSGMLSLCHHMNWDTEDYNLYDHPSQQAWRQVLSELTNLDADALPWDFDGCGIPALALPLYSLAHAHAAFIKKPTASDSRSKAMQRILQSIAAHPLNIAGTDRACSLVAGASKGRVIVKTGAEGVFIGVIPEREIAFALKVDDGVGRGAETALGGVLSWLKEPVAEMPELNPVFRRELTNSQGKIVGRVESVFEG</sequence>
<dbReference type="AlphaFoldDB" id="A0A6S6U9H5"/>
<proteinExistence type="predicted"/>